<feature type="compositionally biased region" description="Basic residues" evidence="6">
    <location>
        <begin position="505"/>
        <end position="514"/>
    </location>
</feature>
<dbReference type="EMBL" id="CP013251">
    <property type="protein sequence ID" value="AMO57946.1"/>
    <property type="molecule type" value="Genomic_DNA"/>
</dbReference>
<gene>
    <name evidence="8" type="ORF">EZMO1_4008</name>
</gene>
<name>A0A142BGS0_9GAMM</name>
<evidence type="ECO:0000256" key="6">
    <source>
        <dbReference type="SAM" id="MobiDB-lite"/>
    </source>
</evidence>
<keyword evidence="3 5" id="KW-0863">Zinc-finger</keyword>
<keyword evidence="4" id="KW-0862">Zinc</keyword>
<evidence type="ECO:0000256" key="2">
    <source>
        <dbReference type="ARBA" id="ARBA00022737"/>
    </source>
</evidence>
<dbReference type="InterPro" id="IPR036236">
    <property type="entry name" value="Znf_C2H2_sf"/>
</dbReference>
<keyword evidence="2" id="KW-0677">Repeat</keyword>
<evidence type="ECO:0000256" key="5">
    <source>
        <dbReference type="PROSITE-ProRule" id="PRU00042"/>
    </source>
</evidence>
<dbReference type="PANTHER" id="PTHR23226">
    <property type="entry name" value="ZINC FINGER AND SCAN DOMAIN-CONTAINING"/>
    <property type="match status" value="1"/>
</dbReference>
<dbReference type="GO" id="GO:0000981">
    <property type="term" value="F:DNA-binding transcription factor activity, RNA polymerase II-specific"/>
    <property type="evidence" value="ECO:0007669"/>
    <property type="project" value="TreeGrafter"/>
</dbReference>
<dbReference type="PANTHER" id="PTHR23226:SF416">
    <property type="entry name" value="FI01424P"/>
    <property type="match status" value="1"/>
</dbReference>
<feature type="domain" description="C2H2-type" evidence="7">
    <location>
        <begin position="392"/>
        <end position="419"/>
    </location>
</feature>
<evidence type="ECO:0000259" key="7">
    <source>
        <dbReference type="PROSITE" id="PS50157"/>
    </source>
</evidence>
<reference evidence="8 9" key="1">
    <citation type="journal article" date="2016" name="Front. Microbiol.">
        <title>Genomic Insight into the Host-Endosymbiont Relationship of Endozoicomonas montiporae CL-33(T) with its Coral Host.</title>
        <authorList>
            <person name="Ding J.-Y."/>
            <person name="Shiu J.-H."/>
            <person name="Chen W.-M."/>
            <person name="Chiang Y.-R."/>
            <person name="Tang S.-L."/>
        </authorList>
    </citation>
    <scope>NUCLEOTIDE SEQUENCE [LARGE SCALE GENOMIC DNA]</scope>
    <source>
        <strain evidence="8 9">CL-33</strain>
    </source>
</reference>
<sequence length="534" mass="60159">MLSLVVKQQRIKTIKSLIFQILLFVSFACLAESQTHSFIVELGYNADSPNQNLSIKLESDTLPAMQMVYMEPLQGKPTEIISTNCYSGSDTPPEDKPYRPRGLWESLTTVVESVTLQLLYASNKVIGYELLLTLQEDSLSPQPFLWIPVVATVVVGWLSRNRWNPETPLFNQLDEQEFNKQHELQIISFMFEPPSNSSHSSMVLFGTPQPNYPHSLRFYNTWANTHGGSNGGGWQESQHTLGDNCYIGGCWGRCQYALPNEALLYDNHYGTDQYKNVFADGYGQQTYGQANTEKDYTGGTNHSTHPEGCLCDNCLGSNLFFCSTSESTDTTIHFTSMNSNSCTTEATSTALSKPVTIANPSSNYVVSAEPSEKKCKQTHLPSDQRPKRPKTHECDKCGYKTDRASILERHKQTHLPSDQRPKAHECDKCNYKTDRASSLKAHKQTHLPADERHKAHECDKCNYKTDRAGNLKTHKQTHLPSDQRPKRPKIHECDQCDYITDHTGHMNKHKRTRHPATGPDNNNSDDDNAPANPP</sequence>
<dbReference type="PROSITE" id="PS51257">
    <property type="entry name" value="PROKAR_LIPOPROTEIN"/>
    <property type="match status" value="1"/>
</dbReference>
<dbReference type="Gene3D" id="3.30.160.60">
    <property type="entry name" value="Classic Zinc Finger"/>
    <property type="match status" value="2"/>
</dbReference>
<keyword evidence="1" id="KW-0479">Metal-binding</keyword>
<protein>
    <submittedName>
        <fullName evidence="8">Putative DNA-binding protein</fullName>
    </submittedName>
</protein>
<evidence type="ECO:0000256" key="3">
    <source>
        <dbReference type="ARBA" id="ARBA00022771"/>
    </source>
</evidence>
<dbReference type="OrthoDB" id="6711255at2"/>
<dbReference type="AlphaFoldDB" id="A0A142BGS0"/>
<dbReference type="RefSeq" id="WP_086936430.1">
    <property type="nucleotide sequence ID" value="NZ_CP013251.1"/>
</dbReference>
<accession>A0A142BGS0</accession>
<evidence type="ECO:0000313" key="8">
    <source>
        <dbReference type="EMBL" id="AMO57946.1"/>
    </source>
</evidence>
<dbReference type="STRING" id="570277.EZMO1_4008"/>
<dbReference type="GO" id="GO:0008270">
    <property type="term" value="F:zinc ion binding"/>
    <property type="evidence" value="ECO:0007669"/>
    <property type="project" value="UniProtKB-KW"/>
</dbReference>
<feature type="domain" description="C2H2-type" evidence="7">
    <location>
        <begin position="491"/>
        <end position="519"/>
    </location>
</feature>
<feature type="compositionally biased region" description="Basic and acidic residues" evidence="6">
    <location>
        <begin position="481"/>
        <end position="504"/>
    </location>
</feature>
<dbReference type="GO" id="GO:0000978">
    <property type="term" value="F:RNA polymerase II cis-regulatory region sequence-specific DNA binding"/>
    <property type="evidence" value="ECO:0007669"/>
    <property type="project" value="TreeGrafter"/>
</dbReference>
<dbReference type="PATRIC" id="fig|570277.3.peg.4319"/>
<feature type="domain" description="C2H2-type" evidence="7">
    <location>
        <begin position="424"/>
        <end position="451"/>
    </location>
</feature>
<feature type="domain" description="C2H2-type" evidence="7">
    <location>
        <begin position="456"/>
        <end position="483"/>
    </location>
</feature>
<dbReference type="SMART" id="SM00355">
    <property type="entry name" value="ZnF_C2H2"/>
    <property type="match status" value="4"/>
</dbReference>
<dbReference type="Proteomes" id="UP000071065">
    <property type="component" value="Chromosome"/>
</dbReference>
<evidence type="ECO:0000256" key="1">
    <source>
        <dbReference type="ARBA" id="ARBA00022723"/>
    </source>
</evidence>
<dbReference type="KEGG" id="emp:EZMO1_4008"/>
<keyword evidence="8" id="KW-0238">DNA-binding</keyword>
<dbReference type="PROSITE" id="PS50157">
    <property type="entry name" value="ZINC_FINGER_C2H2_2"/>
    <property type="match status" value="4"/>
</dbReference>
<organism evidence="8 9">
    <name type="scientific">Endozoicomonas montiporae CL-33</name>
    <dbReference type="NCBI Taxonomy" id="570277"/>
    <lineage>
        <taxon>Bacteria</taxon>
        <taxon>Pseudomonadati</taxon>
        <taxon>Pseudomonadota</taxon>
        <taxon>Gammaproteobacteria</taxon>
        <taxon>Oceanospirillales</taxon>
        <taxon>Endozoicomonadaceae</taxon>
        <taxon>Endozoicomonas</taxon>
    </lineage>
</organism>
<evidence type="ECO:0000313" key="9">
    <source>
        <dbReference type="Proteomes" id="UP000071065"/>
    </source>
</evidence>
<evidence type="ECO:0000256" key="4">
    <source>
        <dbReference type="ARBA" id="ARBA00022833"/>
    </source>
</evidence>
<dbReference type="SUPFAM" id="SSF57667">
    <property type="entry name" value="beta-beta-alpha zinc fingers"/>
    <property type="match status" value="1"/>
</dbReference>
<proteinExistence type="predicted"/>
<dbReference type="InterPro" id="IPR013087">
    <property type="entry name" value="Znf_C2H2_type"/>
</dbReference>
<feature type="region of interest" description="Disordered" evidence="6">
    <location>
        <begin position="469"/>
        <end position="534"/>
    </location>
</feature>